<evidence type="ECO:0000256" key="3">
    <source>
        <dbReference type="ARBA" id="ARBA00023172"/>
    </source>
</evidence>
<keyword evidence="6" id="KW-1185">Reference proteome</keyword>
<comment type="caution">
    <text evidence="5">The sequence shown here is derived from an EMBL/GenBank/DDBJ whole genome shotgun (WGS) entry which is preliminary data.</text>
</comment>
<dbReference type="PROSITE" id="PS51898">
    <property type="entry name" value="TYR_RECOMBINASE"/>
    <property type="match status" value="1"/>
</dbReference>
<dbReference type="CDD" id="cd00397">
    <property type="entry name" value="DNA_BRE_C"/>
    <property type="match status" value="1"/>
</dbReference>
<feature type="domain" description="Tyr recombinase" evidence="4">
    <location>
        <begin position="184"/>
        <end position="380"/>
    </location>
</feature>
<organism evidence="5 6">
    <name type="scientific">Teretinema zuelzerae</name>
    <dbReference type="NCBI Taxonomy" id="156"/>
    <lineage>
        <taxon>Bacteria</taxon>
        <taxon>Pseudomonadati</taxon>
        <taxon>Spirochaetota</taxon>
        <taxon>Spirochaetia</taxon>
        <taxon>Spirochaetales</taxon>
        <taxon>Treponemataceae</taxon>
        <taxon>Teretinema</taxon>
    </lineage>
</organism>
<dbReference type="Gene3D" id="1.10.150.130">
    <property type="match status" value="1"/>
</dbReference>
<gene>
    <name evidence="5" type="ORF">K7J14_12410</name>
</gene>
<dbReference type="Gene3D" id="1.10.443.10">
    <property type="entry name" value="Intergrase catalytic core"/>
    <property type="match status" value="1"/>
</dbReference>
<proteinExistence type="inferred from homology"/>
<dbReference type="RefSeq" id="WP_230756771.1">
    <property type="nucleotide sequence ID" value="NZ_JAINWA010000003.1"/>
</dbReference>
<keyword evidence="3" id="KW-0233">DNA recombination</keyword>
<reference evidence="5" key="1">
    <citation type="submission" date="2021-08" db="EMBL/GenBank/DDBJ databases">
        <title>Comparative analyses of Brucepasteria parasyntrophica and Teretinema zuelzerae.</title>
        <authorList>
            <person name="Song Y."/>
            <person name="Brune A."/>
        </authorList>
    </citation>
    <scope>NUCLEOTIDE SEQUENCE</scope>
    <source>
        <strain evidence="5">DSM 1903</strain>
    </source>
</reference>
<evidence type="ECO:0000313" key="6">
    <source>
        <dbReference type="Proteomes" id="UP001198163"/>
    </source>
</evidence>
<dbReference type="Pfam" id="PF00589">
    <property type="entry name" value="Phage_integrase"/>
    <property type="match status" value="1"/>
</dbReference>
<sequence length="398" mass="46223">MILRKYRIYRRSNGVYYYIFFDPITGKEMKARSTGARNRSEAEKVAARAYRQFLDEQRMTVITAKMPVGRYVEWFYGEENSSWYAEKRERDENAFLSDHIRATRSYFARYLKRIIGDDIILAEVTPFWLRRVQRELRDKYPKLTPQTINAIFASLTKPLRYAATQWIIQRDPTENILAFAARRKITGCFEQFEVNSLLSLGWESLIGKLMFMVAIHTGMRMGEILALKKGDLQCRVNGTGELYLVAITHSWSKTHGLKSPKSGKTRTVPIPAWLWNQLWSFVGQEKNDDAFVFASSNSGKPVSDKLPRWALNRALQGIGITEEQQRERNLRFHSTRHYFNSMMAPHLQNEALRKVIGHSSPEMTDHYHHVTDIELRMVKDAQELAFPIIPFTARGATA</sequence>
<dbReference type="GO" id="GO:0006310">
    <property type="term" value="P:DNA recombination"/>
    <property type="evidence" value="ECO:0007669"/>
    <property type="project" value="UniProtKB-KW"/>
</dbReference>
<dbReference type="InterPro" id="IPR011010">
    <property type="entry name" value="DNA_brk_join_enz"/>
</dbReference>
<dbReference type="Proteomes" id="UP001198163">
    <property type="component" value="Unassembled WGS sequence"/>
</dbReference>
<dbReference type="InterPro" id="IPR050090">
    <property type="entry name" value="Tyrosine_recombinase_XerCD"/>
</dbReference>
<dbReference type="GO" id="GO:0015074">
    <property type="term" value="P:DNA integration"/>
    <property type="evidence" value="ECO:0007669"/>
    <property type="project" value="InterPro"/>
</dbReference>
<dbReference type="SUPFAM" id="SSF56349">
    <property type="entry name" value="DNA breaking-rejoining enzymes"/>
    <property type="match status" value="1"/>
</dbReference>
<dbReference type="InterPro" id="IPR010998">
    <property type="entry name" value="Integrase_recombinase_N"/>
</dbReference>
<dbReference type="PANTHER" id="PTHR30349">
    <property type="entry name" value="PHAGE INTEGRASE-RELATED"/>
    <property type="match status" value="1"/>
</dbReference>
<keyword evidence="2" id="KW-0238">DNA-binding</keyword>
<dbReference type="EMBL" id="JAINWA010000003">
    <property type="protein sequence ID" value="MCD1655497.1"/>
    <property type="molecule type" value="Genomic_DNA"/>
</dbReference>
<name>A0AAE3JIQ6_9SPIR</name>
<evidence type="ECO:0000259" key="4">
    <source>
        <dbReference type="PROSITE" id="PS51898"/>
    </source>
</evidence>
<evidence type="ECO:0000256" key="1">
    <source>
        <dbReference type="ARBA" id="ARBA00008857"/>
    </source>
</evidence>
<dbReference type="InterPro" id="IPR002104">
    <property type="entry name" value="Integrase_catalytic"/>
</dbReference>
<dbReference type="GO" id="GO:0003677">
    <property type="term" value="F:DNA binding"/>
    <property type="evidence" value="ECO:0007669"/>
    <property type="project" value="UniProtKB-KW"/>
</dbReference>
<protein>
    <submittedName>
        <fullName evidence="5">Site-specific integrase</fullName>
    </submittedName>
</protein>
<dbReference type="InterPro" id="IPR013762">
    <property type="entry name" value="Integrase-like_cat_sf"/>
</dbReference>
<comment type="similarity">
    <text evidence="1">Belongs to the 'phage' integrase family.</text>
</comment>
<dbReference type="AlphaFoldDB" id="A0AAE3JIQ6"/>
<dbReference type="PANTHER" id="PTHR30349:SF64">
    <property type="entry name" value="PROPHAGE INTEGRASE INTD-RELATED"/>
    <property type="match status" value="1"/>
</dbReference>
<evidence type="ECO:0000256" key="2">
    <source>
        <dbReference type="ARBA" id="ARBA00023125"/>
    </source>
</evidence>
<accession>A0AAE3JIQ6</accession>
<evidence type="ECO:0000313" key="5">
    <source>
        <dbReference type="EMBL" id="MCD1655497.1"/>
    </source>
</evidence>